<name>A0A6J8BSR3_MYTCO</name>
<gene>
    <name evidence="1" type="ORF">MCOR_21768</name>
</gene>
<accession>A0A6J8BSR3</accession>
<proteinExistence type="predicted"/>
<evidence type="ECO:0000313" key="1">
    <source>
        <dbReference type="EMBL" id="CAC5386311.1"/>
    </source>
</evidence>
<organism evidence="1 2">
    <name type="scientific">Mytilus coruscus</name>
    <name type="common">Sea mussel</name>
    <dbReference type="NCBI Taxonomy" id="42192"/>
    <lineage>
        <taxon>Eukaryota</taxon>
        <taxon>Metazoa</taxon>
        <taxon>Spiralia</taxon>
        <taxon>Lophotrochozoa</taxon>
        <taxon>Mollusca</taxon>
        <taxon>Bivalvia</taxon>
        <taxon>Autobranchia</taxon>
        <taxon>Pteriomorphia</taxon>
        <taxon>Mytilida</taxon>
        <taxon>Mytiloidea</taxon>
        <taxon>Mytilidae</taxon>
        <taxon>Mytilinae</taxon>
        <taxon>Mytilus</taxon>
    </lineage>
</organism>
<sequence>MQIQQLFRLTAPQTPTFHQRLLPDFGTPSRDERTDTPVTQSILPTTATAPTTIRSVPMHLFTEIPDGALQLEVVTSATVALSVTRTNGCSFRYKSTNEIYQPVMPTSNAISEPTGYTGVLKLKEESDKGIIYGGTDAEMIEKFEKGLPLQQTDEMEEKSSKNVQDCFFRKGGFWFGTRIPTPKPI</sequence>
<reference evidence="1 2" key="1">
    <citation type="submission" date="2020-06" db="EMBL/GenBank/DDBJ databases">
        <authorList>
            <person name="Li R."/>
            <person name="Bekaert M."/>
        </authorList>
    </citation>
    <scope>NUCLEOTIDE SEQUENCE [LARGE SCALE GENOMIC DNA]</scope>
    <source>
        <strain evidence="2">wild</strain>
    </source>
</reference>
<dbReference type="AlphaFoldDB" id="A0A6J8BSR3"/>
<dbReference type="EMBL" id="CACVKT020003857">
    <property type="protein sequence ID" value="CAC5386311.1"/>
    <property type="molecule type" value="Genomic_DNA"/>
</dbReference>
<evidence type="ECO:0000313" key="2">
    <source>
        <dbReference type="Proteomes" id="UP000507470"/>
    </source>
</evidence>
<protein>
    <submittedName>
        <fullName evidence="1">Uncharacterized protein</fullName>
    </submittedName>
</protein>
<keyword evidence="2" id="KW-1185">Reference proteome</keyword>
<dbReference type="Proteomes" id="UP000507470">
    <property type="component" value="Unassembled WGS sequence"/>
</dbReference>